<evidence type="ECO:0000313" key="1">
    <source>
        <dbReference type="EMBL" id="PNF22106.1"/>
    </source>
</evidence>
<reference evidence="1 2" key="1">
    <citation type="submission" date="2017-12" db="EMBL/GenBank/DDBJ databases">
        <title>Hemimetabolous genomes reveal molecular basis of termite eusociality.</title>
        <authorList>
            <person name="Harrison M.C."/>
            <person name="Jongepier E."/>
            <person name="Robertson H.M."/>
            <person name="Arning N."/>
            <person name="Bitard-Feildel T."/>
            <person name="Chao H."/>
            <person name="Childers C.P."/>
            <person name="Dinh H."/>
            <person name="Doddapaneni H."/>
            <person name="Dugan S."/>
            <person name="Gowin J."/>
            <person name="Greiner C."/>
            <person name="Han Y."/>
            <person name="Hu H."/>
            <person name="Hughes D.S.T."/>
            <person name="Huylmans A.-K."/>
            <person name="Kemena C."/>
            <person name="Kremer L.P.M."/>
            <person name="Lee S.L."/>
            <person name="Lopez-Ezquerra A."/>
            <person name="Mallet L."/>
            <person name="Monroy-Kuhn J.M."/>
            <person name="Moser A."/>
            <person name="Murali S.C."/>
            <person name="Muzny D.M."/>
            <person name="Otani S."/>
            <person name="Piulachs M.-D."/>
            <person name="Poelchau M."/>
            <person name="Qu J."/>
            <person name="Schaub F."/>
            <person name="Wada-Katsumata A."/>
            <person name="Worley K.C."/>
            <person name="Xie Q."/>
            <person name="Ylla G."/>
            <person name="Poulsen M."/>
            <person name="Gibbs R.A."/>
            <person name="Schal C."/>
            <person name="Richards S."/>
            <person name="Belles X."/>
            <person name="Korb J."/>
            <person name="Bornberg-Bauer E."/>
        </authorList>
    </citation>
    <scope>NUCLEOTIDE SEQUENCE [LARGE SCALE GENOMIC DNA]</scope>
    <source>
        <tissue evidence="1">Whole body</tissue>
    </source>
</reference>
<dbReference type="InParanoid" id="A0A2J7Q0L2"/>
<organism evidence="1 2">
    <name type="scientific">Cryptotermes secundus</name>
    <dbReference type="NCBI Taxonomy" id="105785"/>
    <lineage>
        <taxon>Eukaryota</taxon>
        <taxon>Metazoa</taxon>
        <taxon>Ecdysozoa</taxon>
        <taxon>Arthropoda</taxon>
        <taxon>Hexapoda</taxon>
        <taxon>Insecta</taxon>
        <taxon>Pterygota</taxon>
        <taxon>Neoptera</taxon>
        <taxon>Polyneoptera</taxon>
        <taxon>Dictyoptera</taxon>
        <taxon>Blattodea</taxon>
        <taxon>Blattoidea</taxon>
        <taxon>Termitoidae</taxon>
        <taxon>Kalotermitidae</taxon>
        <taxon>Cryptotermitinae</taxon>
        <taxon>Cryptotermes</taxon>
    </lineage>
</organism>
<accession>A0A2J7Q0L2</accession>
<evidence type="ECO:0000313" key="2">
    <source>
        <dbReference type="Proteomes" id="UP000235965"/>
    </source>
</evidence>
<keyword evidence="2" id="KW-1185">Reference proteome</keyword>
<name>A0A2J7Q0L2_9NEOP</name>
<dbReference type="EMBL" id="NEVH01019966">
    <property type="protein sequence ID" value="PNF22106.1"/>
    <property type="molecule type" value="Genomic_DNA"/>
</dbReference>
<protein>
    <submittedName>
        <fullName evidence="1">Uncharacterized protein</fullName>
    </submittedName>
</protein>
<dbReference type="AlphaFoldDB" id="A0A2J7Q0L2"/>
<feature type="non-terminal residue" evidence="1">
    <location>
        <position position="1"/>
    </location>
</feature>
<comment type="caution">
    <text evidence="1">The sequence shown here is derived from an EMBL/GenBank/DDBJ whole genome shotgun (WGS) entry which is preliminary data.</text>
</comment>
<gene>
    <name evidence="1" type="ORF">B7P43_G08241</name>
</gene>
<proteinExistence type="predicted"/>
<sequence length="118" mass="12886">NVGSCFPACDPSRAATVEGPALCRLTKSIDELTDLLKIMINSDLETGIPVLANIIRTVNVFFKDPISGIAFMPDVIEGVHKLGNMFNTTMDETRLIINDVSDIIDTSVHLMTKLINSH</sequence>
<dbReference type="OrthoDB" id="8193236at2759"/>
<dbReference type="Proteomes" id="UP000235965">
    <property type="component" value="Unassembled WGS sequence"/>
</dbReference>